<evidence type="ECO:0000313" key="3">
    <source>
        <dbReference type="Proteomes" id="UP001152607"/>
    </source>
</evidence>
<evidence type="ECO:0000256" key="1">
    <source>
        <dbReference type="SAM" id="Phobius"/>
    </source>
</evidence>
<keyword evidence="3" id="KW-1185">Reference proteome</keyword>
<dbReference type="OrthoDB" id="10669087at2759"/>
<dbReference type="AlphaFoldDB" id="A0A9W4U8M9"/>
<proteinExistence type="predicted"/>
<keyword evidence="1" id="KW-0812">Transmembrane</keyword>
<accession>A0A9W4U8M9</accession>
<comment type="caution">
    <text evidence="2">The sequence shown here is derived from an EMBL/GenBank/DDBJ whole genome shotgun (WGS) entry which is preliminary data.</text>
</comment>
<dbReference type="Proteomes" id="UP001152607">
    <property type="component" value="Unassembled WGS sequence"/>
</dbReference>
<keyword evidence="1" id="KW-0472">Membrane</keyword>
<sequence>MNFPSFSTPTKMKSIPETIFLCVFLAVSIFRWTYTDIQGSETWDLSTMPSFFGPGTYIAWIITGIDAFWDEWAEVVPWRVDTSKHLPESQQDTQNEQDEEEKEKAKPKAVLQVFAFTGYAAVALIYLGIMVVKEMPSTAYGAHTDAFYLIANTVFVVAYPCIDIVFPTGLRLPGLPRITIVFFTKTVFAVTLWLASYNALREFSNRVQRVSQLVLTTFLFMSLMLWDRKSKRRRIDLFWTWTITASSSLAFKILLLGMDEEENHFEKWSEIFRLRAPKPRTLNTLSELDQWFTVGLAAVCFVYSRQDTVLWTFTGVYSGLQRGFRRAYQLFTTRDV</sequence>
<organism evidence="2 3">
    <name type="scientific">Periconia digitata</name>
    <dbReference type="NCBI Taxonomy" id="1303443"/>
    <lineage>
        <taxon>Eukaryota</taxon>
        <taxon>Fungi</taxon>
        <taxon>Dikarya</taxon>
        <taxon>Ascomycota</taxon>
        <taxon>Pezizomycotina</taxon>
        <taxon>Dothideomycetes</taxon>
        <taxon>Pleosporomycetidae</taxon>
        <taxon>Pleosporales</taxon>
        <taxon>Massarineae</taxon>
        <taxon>Periconiaceae</taxon>
        <taxon>Periconia</taxon>
    </lineage>
</organism>
<evidence type="ECO:0000313" key="2">
    <source>
        <dbReference type="EMBL" id="CAI6331103.1"/>
    </source>
</evidence>
<feature type="transmembrane region" description="Helical" evidence="1">
    <location>
        <begin position="178"/>
        <end position="197"/>
    </location>
</feature>
<feature type="transmembrane region" description="Helical" evidence="1">
    <location>
        <begin position="109"/>
        <end position="131"/>
    </location>
</feature>
<dbReference type="EMBL" id="CAOQHR010000002">
    <property type="protein sequence ID" value="CAI6331103.1"/>
    <property type="molecule type" value="Genomic_DNA"/>
</dbReference>
<protein>
    <submittedName>
        <fullName evidence="2">Uncharacterized protein</fullName>
    </submittedName>
</protein>
<name>A0A9W4U8M9_9PLEO</name>
<reference evidence="2" key="1">
    <citation type="submission" date="2023-01" db="EMBL/GenBank/DDBJ databases">
        <authorList>
            <person name="Van Ghelder C."/>
            <person name="Rancurel C."/>
        </authorList>
    </citation>
    <scope>NUCLEOTIDE SEQUENCE</scope>
    <source>
        <strain evidence="2">CNCM I-4278</strain>
    </source>
</reference>
<gene>
    <name evidence="2" type="ORF">PDIGIT_LOCUS4393</name>
</gene>
<feature type="transmembrane region" description="Helical" evidence="1">
    <location>
        <begin position="209"/>
        <end position="226"/>
    </location>
</feature>
<feature type="transmembrane region" description="Helical" evidence="1">
    <location>
        <begin position="146"/>
        <end position="166"/>
    </location>
</feature>
<keyword evidence="1" id="KW-1133">Transmembrane helix</keyword>